<dbReference type="SMART" id="SM00894">
    <property type="entry name" value="Excalibur"/>
    <property type="match status" value="1"/>
</dbReference>
<evidence type="ECO:0000259" key="2">
    <source>
        <dbReference type="SMART" id="SM00894"/>
    </source>
</evidence>
<accession>A0A328A854</accession>
<dbReference type="OrthoDB" id="4376109at2"/>
<sequence length="100" mass="11262">MKTFKVLSSIALLSVALPFSQIDTVNDSHTVKAATKAGYPTSKYKKGAPLKFGKCKDLNKYYPYGVTYNHKSYRPGLDRDKDKMACEAKDMVFKAWMAKN</sequence>
<evidence type="ECO:0000313" key="4">
    <source>
        <dbReference type="Proteomes" id="UP000249579"/>
    </source>
</evidence>
<dbReference type="RefSeq" id="WP_111744583.1">
    <property type="nucleotide sequence ID" value="NZ_JBHSQY010000001.1"/>
</dbReference>
<organism evidence="3 4">
    <name type="scientific">Macrococcoides bohemicum</name>
    <dbReference type="NCBI Taxonomy" id="1903056"/>
    <lineage>
        <taxon>Bacteria</taxon>
        <taxon>Bacillati</taxon>
        <taxon>Bacillota</taxon>
        <taxon>Bacilli</taxon>
        <taxon>Bacillales</taxon>
        <taxon>Staphylococcaceae</taxon>
        <taxon>Macrococcoides</taxon>
    </lineage>
</organism>
<name>A0A328A854_9STAP</name>
<protein>
    <recommendedName>
        <fullName evidence="2">Excalibur calcium-binding domain-containing protein</fullName>
    </recommendedName>
</protein>
<gene>
    <name evidence="3" type="ORF">BHX94_00645</name>
</gene>
<dbReference type="Proteomes" id="UP000249579">
    <property type="component" value="Unassembled WGS sequence"/>
</dbReference>
<comment type="caution">
    <text evidence="3">The sequence shown here is derived from an EMBL/GenBank/DDBJ whole genome shotgun (WGS) entry which is preliminary data.</text>
</comment>
<proteinExistence type="predicted"/>
<dbReference type="InterPro" id="IPR008613">
    <property type="entry name" value="Excalibur_Ca-bd_domain"/>
</dbReference>
<dbReference type="AlphaFoldDB" id="A0A328A854"/>
<dbReference type="EMBL" id="PZJG01000001">
    <property type="protein sequence ID" value="RAK50004.1"/>
    <property type="molecule type" value="Genomic_DNA"/>
</dbReference>
<feature type="signal peptide" evidence="1">
    <location>
        <begin position="1"/>
        <end position="21"/>
    </location>
</feature>
<feature type="domain" description="Excalibur calcium-binding" evidence="2">
    <location>
        <begin position="51"/>
        <end position="87"/>
    </location>
</feature>
<reference evidence="3 4" key="1">
    <citation type="journal article" date="2018" name="Front. Microbiol.">
        <title>Description and Comparative Genomics of Macrococcus caseolyticus subsp. hominis subsp. nov., Macrococcus goetzii sp. nov., Macrococcus epidermidis sp. nov., and Macrococcus bohemicus sp. nov., Novel Macrococci From Human Clinical Material With Virulence Potential and Suspected Uptake of Foreign DNA by Natural Transformation.</title>
        <authorList>
            <person name="Maslanova I."/>
            <person name="Wertheimer Z."/>
            <person name="Sedlacek I."/>
            <person name="Svec P."/>
            <person name="Indrakova A."/>
            <person name="Kovarovic V."/>
            <person name="Schumann P."/>
            <person name="Sproer C."/>
            <person name="Kralova S."/>
            <person name="Sedo O."/>
            <person name="Kristofova L."/>
            <person name="Vrbovska V."/>
            <person name="Fuzik T."/>
            <person name="Petras P."/>
            <person name="Zdrahal Z."/>
            <person name="Ruzickova V."/>
            <person name="Doskar J."/>
            <person name="Pantucek R."/>
        </authorList>
    </citation>
    <scope>NUCLEOTIDE SEQUENCE [LARGE SCALE GENOMIC DNA]</scope>
    <source>
        <strain evidence="3 4">03/115</strain>
    </source>
</reference>
<evidence type="ECO:0000256" key="1">
    <source>
        <dbReference type="SAM" id="SignalP"/>
    </source>
</evidence>
<keyword evidence="1" id="KW-0732">Signal</keyword>
<dbReference type="Pfam" id="PF05901">
    <property type="entry name" value="Excalibur"/>
    <property type="match status" value="1"/>
</dbReference>
<evidence type="ECO:0000313" key="3">
    <source>
        <dbReference type="EMBL" id="RAK50004.1"/>
    </source>
</evidence>
<feature type="chain" id="PRO_5038597620" description="Excalibur calcium-binding domain-containing protein" evidence="1">
    <location>
        <begin position="22"/>
        <end position="100"/>
    </location>
</feature>